<evidence type="ECO:0000313" key="4">
    <source>
        <dbReference type="Proteomes" id="UP001596011"/>
    </source>
</evidence>
<reference evidence="4" key="1">
    <citation type="journal article" date="2019" name="Int. J. Syst. Evol. Microbiol.">
        <title>The Global Catalogue of Microorganisms (GCM) 10K type strain sequencing project: providing services to taxonomists for standard genome sequencing and annotation.</title>
        <authorList>
            <consortium name="The Broad Institute Genomics Platform"/>
            <consortium name="The Broad Institute Genome Sequencing Center for Infectious Disease"/>
            <person name="Wu L."/>
            <person name="Ma J."/>
        </authorList>
    </citation>
    <scope>NUCLEOTIDE SEQUENCE [LARGE SCALE GENOMIC DNA]</scope>
    <source>
        <strain evidence="4">CCUG 42722</strain>
    </source>
</reference>
<dbReference type="Proteomes" id="UP001596011">
    <property type="component" value="Unassembled WGS sequence"/>
</dbReference>
<evidence type="ECO:0000256" key="1">
    <source>
        <dbReference type="SAM" id="MobiDB-lite"/>
    </source>
</evidence>
<keyword evidence="2" id="KW-0812">Transmembrane</keyword>
<keyword evidence="4" id="KW-1185">Reference proteome</keyword>
<feature type="region of interest" description="Disordered" evidence="1">
    <location>
        <begin position="90"/>
        <end position="113"/>
    </location>
</feature>
<name>A0ABV9HIT5_9MICO</name>
<comment type="caution">
    <text evidence="3">The sequence shown here is derived from an EMBL/GenBank/DDBJ whole genome shotgun (WGS) entry which is preliminary data.</text>
</comment>
<evidence type="ECO:0000313" key="3">
    <source>
        <dbReference type="EMBL" id="MFC4629230.1"/>
    </source>
</evidence>
<accession>A0ABV9HIT5</accession>
<organism evidence="3 4">
    <name type="scientific">Promicromonospora alba</name>
    <dbReference type="NCBI Taxonomy" id="1616110"/>
    <lineage>
        <taxon>Bacteria</taxon>
        <taxon>Bacillati</taxon>
        <taxon>Actinomycetota</taxon>
        <taxon>Actinomycetes</taxon>
        <taxon>Micrococcales</taxon>
        <taxon>Promicromonosporaceae</taxon>
        <taxon>Promicromonospora</taxon>
    </lineage>
</organism>
<dbReference type="EMBL" id="JBHSFI010000004">
    <property type="protein sequence ID" value="MFC4629230.1"/>
    <property type="molecule type" value="Genomic_DNA"/>
</dbReference>
<sequence length="411" mass="42385">MNQHDDGRGQDHGWEDPAEADLLKQTFGAMAGGVDPESPTGPAATMTAMSRRVRRRRTAKLGGLGGGTLALAGALVLGAGQLAPPEQAEVLLPGGSAPSQSAEASPSPRPDLQIRDGYQPEWLAGTDLTCGMPVADLESTAQGWSVAPAGDIYERPGDLSSGEPVTQRGMAATVKEGDGTLQGAPVLVWSQDGVVVDVGTEVFVASELRAPLLGSGADVIEALGGAVSTCMPSGTGDSTVFETPLPEGDYDVRVVALPTDQSGGLAVAVSDPVQVRIDADGAHSPTNERGGESVIEFPEPVDGQVARFDLDRTTDWVTAELTRPRYSSGTPMRVVGQCDGPDPEVLLPIEVVLWPTGDVLASTQISCDGDEAGDEIEIPADAGATLDIRLPSIPDGVGRAWVSLEPATPES</sequence>
<feature type="compositionally biased region" description="Low complexity" evidence="1">
    <location>
        <begin position="93"/>
        <end position="106"/>
    </location>
</feature>
<evidence type="ECO:0000256" key="2">
    <source>
        <dbReference type="SAM" id="Phobius"/>
    </source>
</evidence>
<feature type="transmembrane region" description="Helical" evidence="2">
    <location>
        <begin position="61"/>
        <end position="83"/>
    </location>
</feature>
<gene>
    <name evidence="3" type="ORF">ACFO6V_13365</name>
</gene>
<keyword evidence="2" id="KW-1133">Transmembrane helix</keyword>
<feature type="region of interest" description="Disordered" evidence="1">
    <location>
        <begin position="24"/>
        <end position="52"/>
    </location>
</feature>
<proteinExistence type="predicted"/>
<dbReference type="RefSeq" id="WP_377136116.1">
    <property type="nucleotide sequence ID" value="NZ_JBHSFI010000004.1"/>
</dbReference>
<keyword evidence="2" id="KW-0472">Membrane</keyword>
<protein>
    <submittedName>
        <fullName evidence="3">Uncharacterized protein</fullName>
    </submittedName>
</protein>